<dbReference type="InterPro" id="IPR014710">
    <property type="entry name" value="RmlC-like_jellyroll"/>
</dbReference>
<feature type="domain" description="Cupin type-2" evidence="3">
    <location>
        <begin position="187"/>
        <end position="252"/>
    </location>
</feature>
<dbReference type="SUPFAM" id="SSF55961">
    <property type="entry name" value="Bet v1-like"/>
    <property type="match status" value="1"/>
</dbReference>
<dbReference type="RefSeq" id="WP_345025465.1">
    <property type="nucleotide sequence ID" value="NZ_BAABDO010000206.1"/>
</dbReference>
<organism evidence="4 5">
    <name type="scientific">Actinomadura keratinilytica</name>
    <dbReference type="NCBI Taxonomy" id="547461"/>
    <lineage>
        <taxon>Bacteria</taxon>
        <taxon>Bacillati</taxon>
        <taxon>Actinomycetota</taxon>
        <taxon>Actinomycetes</taxon>
        <taxon>Streptosporangiales</taxon>
        <taxon>Thermomonosporaceae</taxon>
        <taxon>Actinomadura</taxon>
    </lineage>
</organism>
<dbReference type="InterPro" id="IPR052044">
    <property type="entry name" value="PKS_Associated_Protein"/>
</dbReference>
<dbReference type="PANTHER" id="PTHR36114">
    <property type="entry name" value="16.7 KDA PROTEIN IN WHIE LOCUS"/>
    <property type="match status" value="1"/>
</dbReference>
<dbReference type="Gene3D" id="3.30.530.20">
    <property type="match status" value="1"/>
</dbReference>
<feature type="compositionally biased region" description="Low complexity" evidence="1">
    <location>
        <begin position="273"/>
        <end position="302"/>
    </location>
</feature>
<dbReference type="SUPFAM" id="SSF51182">
    <property type="entry name" value="RmlC-like cupins"/>
    <property type="match status" value="1"/>
</dbReference>
<sequence>MIGTTDNSIVIDAPVGYVFARTNDVRAWPDLFTEYAAVEVLEEEEHAVTFRLTMHPDENGNAWSWVSRREWDPRTRTVRARRLETGPFEFMDIIWTFEELEPDRTRMRWVQHFRMKPDAPVDDEWMTGNINRNSVEQMRIIKERLEARRSTVVGLDDVPSNTRRGGDMRTLLAPSTVGSAFGFGGAVRLAPGERTREHYHPYSEEFLFVASGEMRVELDGRAATVGAGQALLVPRGVRHRVTGGDSESMVVFHLSPLAPRPDLGHVDTEDEPAGAAGRAAPAAAHAGPGHAGPVHAEAGRAKPAARAKSGRAGAKTGLKPRVRETS</sequence>
<name>A0ABP6UIR1_9ACTN</name>
<gene>
    <name evidence="4" type="ORF">GCM10022416_62840</name>
</gene>
<dbReference type="InterPro" id="IPR023393">
    <property type="entry name" value="START-like_dom_sf"/>
</dbReference>
<keyword evidence="5" id="KW-1185">Reference proteome</keyword>
<evidence type="ECO:0000313" key="4">
    <source>
        <dbReference type="EMBL" id="GAA3508620.1"/>
    </source>
</evidence>
<dbReference type="Proteomes" id="UP001500266">
    <property type="component" value="Unassembled WGS sequence"/>
</dbReference>
<dbReference type="Pfam" id="PF03364">
    <property type="entry name" value="Polyketide_cyc"/>
    <property type="match status" value="1"/>
</dbReference>
<dbReference type="CDD" id="cd06991">
    <property type="entry name" value="cupin_TcmJ-like"/>
    <property type="match status" value="1"/>
</dbReference>
<dbReference type="Pfam" id="PF07883">
    <property type="entry name" value="Cupin_2"/>
    <property type="match status" value="1"/>
</dbReference>
<evidence type="ECO:0008006" key="6">
    <source>
        <dbReference type="Google" id="ProtNLM"/>
    </source>
</evidence>
<dbReference type="EMBL" id="BAABDO010000206">
    <property type="protein sequence ID" value="GAA3508620.1"/>
    <property type="molecule type" value="Genomic_DNA"/>
</dbReference>
<comment type="caution">
    <text evidence="4">The sequence shown here is derived from an EMBL/GenBank/DDBJ whole genome shotgun (WGS) entry which is preliminary data.</text>
</comment>
<evidence type="ECO:0000256" key="1">
    <source>
        <dbReference type="SAM" id="MobiDB-lite"/>
    </source>
</evidence>
<feature type="region of interest" description="Disordered" evidence="1">
    <location>
        <begin position="257"/>
        <end position="326"/>
    </location>
</feature>
<evidence type="ECO:0000259" key="2">
    <source>
        <dbReference type="Pfam" id="PF03364"/>
    </source>
</evidence>
<evidence type="ECO:0000313" key="5">
    <source>
        <dbReference type="Proteomes" id="UP001500266"/>
    </source>
</evidence>
<protein>
    <recommendedName>
        <fullName evidence="6">Cyclase</fullName>
    </recommendedName>
</protein>
<proteinExistence type="predicted"/>
<dbReference type="Gene3D" id="2.60.120.10">
    <property type="entry name" value="Jelly Rolls"/>
    <property type="match status" value="1"/>
</dbReference>
<reference evidence="5" key="1">
    <citation type="journal article" date="2019" name="Int. J. Syst. Evol. Microbiol.">
        <title>The Global Catalogue of Microorganisms (GCM) 10K type strain sequencing project: providing services to taxonomists for standard genome sequencing and annotation.</title>
        <authorList>
            <consortium name="The Broad Institute Genomics Platform"/>
            <consortium name="The Broad Institute Genome Sequencing Center for Infectious Disease"/>
            <person name="Wu L."/>
            <person name="Ma J."/>
        </authorList>
    </citation>
    <scope>NUCLEOTIDE SEQUENCE [LARGE SCALE GENOMIC DNA]</scope>
    <source>
        <strain evidence="5">JCM 17316</strain>
    </source>
</reference>
<feature type="domain" description="Coenzyme Q-binding protein COQ10 START" evidence="2">
    <location>
        <begin position="11"/>
        <end position="121"/>
    </location>
</feature>
<accession>A0ABP6UIR1</accession>
<dbReference type="PANTHER" id="PTHR36114:SF1">
    <property type="entry name" value="16.7 KDA PROTEIN IN WHIE LOCUS"/>
    <property type="match status" value="1"/>
</dbReference>
<dbReference type="InterPro" id="IPR005031">
    <property type="entry name" value="COQ10_START"/>
</dbReference>
<dbReference type="InterPro" id="IPR013096">
    <property type="entry name" value="Cupin_2"/>
</dbReference>
<evidence type="ECO:0000259" key="3">
    <source>
        <dbReference type="Pfam" id="PF07883"/>
    </source>
</evidence>
<dbReference type="InterPro" id="IPR011051">
    <property type="entry name" value="RmlC_Cupin_sf"/>
</dbReference>